<dbReference type="InterPro" id="IPR027417">
    <property type="entry name" value="P-loop_NTPase"/>
</dbReference>
<dbReference type="InterPro" id="IPR011335">
    <property type="entry name" value="Restrct_endonuc-II-like"/>
</dbReference>
<evidence type="ECO:0000256" key="3">
    <source>
        <dbReference type="ARBA" id="ARBA00022763"/>
    </source>
</evidence>
<comment type="catalytic activity">
    <reaction evidence="11 13">
        <text>Couples ATP hydrolysis with the unwinding of duplex DNA by translocating in the 3'-5' direction.</text>
        <dbReference type="EC" id="5.6.2.4"/>
    </reaction>
</comment>
<evidence type="ECO:0000256" key="5">
    <source>
        <dbReference type="ARBA" id="ARBA00022806"/>
    </source>
</evidence>
<comment type="similarity">
    <text evidence="13">Belongs to the helicase family. AddA subfamily.</text>
</comment>
<dbReference type="GO" id="GO:0033202">
    <property type="term" value="C:DNA helicase complex"/>
    <property type="evidence" value="ECO:0007669"/>
    <property type="project" value="TreeGrafter"/>
</dbReference>
<comment type="catalytic activity">
    <reaction evidence="12 13">
        <text>ATP + H2O = ADP + phosphate + H(+)</text>
        <dbReference type="Rhea" id="RHEA:13065"/>
        <dbReference type="ChEBI" id="CHEBI:15377"/>
        <dbReference type="ChEBI" id="CHEBI:15378"/>
        <dbReference type="ChEBI" id="CHEBI:30616"/>
        <dbReference type="ChEBI" id="CHEBI:43474"/>
        <dbReference type="ChEBI" id="CHEBI:456216"/>
        <dbReference type="EC" id="5.6.2.4"/>
    </reaction>
</comment>
<dbReference type="SUPFAM" id="SSF52980">
    <property type="entry name" value="Restriction endonuclease-like"/>
    <property type="match status" value="1"/>
</dbReference>
<dbReference type="SUPFAM" id="SSF52540">
    <property type="entry name" value="P-loop containing nucleoside triphosphate hydrolases"/>
    <property type="match status" value="1"/>
</dbReference>
<evidence type="ECO:0000259" key="16">
    <source>
        <dbReference type="PROSITE" id="PS51217"/>
    </source>
</evidence>
<evidence type="ECO:0000256" key="4">
    <source>
        <dbReference type="ARBA" id="ARBA00022801"/>
    </source>
</evidence>
<dbReference type="GO" id="GO:0005524">
    <property type="term" value="F:ATP binding"/>
    <property type="evidence" value="ECO:0007669"/>
    <property type="project" value="UniProtKB-UniRule"/>
</dbReference>
<keyword evidence="10 13" id="KW-0413">Isomerase</keyword>
<keyword evidence="3 13" id="KW-0227">DNA damage</keyword>
<keyword evidence="1 13" id="KW-0540">Nuclease</keyword>
<dbReference type="Pfam" id="PF00580">
    <property type="entry name" value="UvrD-helicase"/>
    <property type="match status" value="1"/>
</dbReference>
<feature type="domain" description="UvrD-like helicase ATP-binding" evidence="15">
    <location>
        <begin position="1"/>
        <end position="475"/>
    </location>
</feature>
<dbReference type="GO" id="GO:0005829">
    <property type="term" value="C:cytosol"/>
    <property type="evidence" value="ECO:0007669"/>
    <property type="project" value="TreeGrafter"/>
</dbReference>
<keyword evidence="2 13" id="KW-0547">Nucleotide-binding</keyword>
<dbReference type="HAMAP" id="MF_01451">
    <property type="entry name" value="AddA"/>
    <property type="match status" value="1"/>
</dbReference>
<dbReference type="InterPro" id="IPR014017">
    <property type="entry name" value="DNA_helicase_UvrD-like_C"/>
</dbReference>
<dbReference type="Gene3D" id="3.90.320.10">
    <property type="match status" value="1"/>
</dbReference>
<keyword evidence="6 13" id="KW-0269">Exonuclease</keyword>
<keyword evidence="8 13" id="KW-0238">DNA-binding</keyword>
<keyword evidence="18" id="KW-1185">Reference proteome</keyword>
<dbReference type="InterPro" id="IPR038726">
    <property type="entry name" value="PDDEXK_AddAB-type"/>
</dbReference>
<dbReference type="PANTHER" id="PTHR11070">
    <property type="entry name" value="UVRD / RECB / PCRA DNA HELICASE FAMILY MEMBER"/>
    <property type="match status" value="1"/>
</dbReference>
<dbReference type="OrthoDB" id="9810135at2"/>
<evidence type="ECO:0000256" key="14">
    <source>
        <dbReference type="PROSITE-ProRule" id="PRU00560"/>
    </source>
</evidence>
<evidence type="ECO:0000313" key="17">
    <source>
        <dbReference type="EMBL" id="SEU03888.1"/>
    </source>
</evidence>
<evidence type="ECO:0000256" key="6">
    <source>
        <dbReference type="ARBA" id="ARBA00022839"/>
    </source>
</evidence>
<comment type="subunit">
    <text evidence="13">Heterodimer of AddA and AddB/RexB.</text>
</comment>
<name>A0A1I0J295_9BACI</name>
<dbReference type="GO" id="GO:0043138">
    <property type="term" value="F:3'-5' DNA helicase activity"/>
    <property type="evidence" value="ECO:0007669"/>
    <property type="project" value="UniProtKB-UniRule"/>
</dbReference>
<feature type="domain" description="UvrD-like helicase C-terminal" evidence="16">
    <location>
        <begin position="510"/>
        <end position="804"/>
    </location>
</feature>
<feature type="binding site" evidence="14">
    <location>
        <begin position="22"/>
        <end position="29"/>
    </location>
    <ligand>
        <name>ATP</name>
        <dbReference type="ChEBI" id="CHEBI:30616"/>
    </ligand>
</feature>
<dbReference type="InterPro" id="IPR000212">
    <property type="entry name" value="DNA_helicase_UvrD/REP"/>
</dbReference>
<dbReference type="GO" id="GO:0003690">
    <property type="term" value="F:double-stranded DNA binding"/>
    <property type="evidence" value="ECO:0007669"/>
    <property type="project" value="UniProtKB-UniRule"/>
</dbReference>
<dbReference type="InterPro" id="IPR014152">
    <property type="entry name" value="AddA"/>
</dbReference>
<dbReference type="Pfam" id="PF12705">
    <property type="entry name" value="PDDEXK_1"/>
    <property type="match status" value="1"/>
</dbReference>
<comment type="function">
    <text evidence="13">The heterodimer acts as both an ATP-dependent DNA helicase and an ATP-dependent, dual-direction single-stranded exonuclease. Recognizes the chi site generating a DNA molecule suitable for the initiation of homologous recombination. The AddA nuclease domain is required for chi fragment generation; this subunit has the helicase and 3' -&gt; 5' nuclease activities.</text>
</comment>
<dbReference type="NCBIfam" id="TIGR02785">
    <property type="entry name" value="addA_Gpos"/>
    <property type="match status" value="1"/>
</dbReference>
<dbReference type="EC" id="5.6.2.4" evidence="13"/>
<gene>
    <name evidence="13" type="primary">addA</name>
    <name evidence="17" type="ORF">SAMN05421676_11571</name>
</gene>
<evidence type="ECO:0000256" key="13">
    <source>
        <dbReference type="HAMAP-Rule" id="MF_01451"/>
    </source>
</evidence>
<dbReference type="FunFam" id="3.40.50.300:FF:001236">
    <property type="entry name" value="ATP-dependent helicase/nuclease subunit A"/>
    <property type="match status" value="1"/>
</dbReference>
<evidence type="ECO:0000256" key="7">
    <source>
        <dbReference type="ARBA" id="ARBA00022840"/>
    </source>
</evidence>
<protein>
    <recommendedName>
        <fullName evidence="13">ATP-dependent helicase/nuclease subunit A</fullName>
        <ecNumber evidence="13">3.1.-.-</ecNumber>
        <ecNumber evidence="13">5.6.2.4</ecNumber>
    </recommendedName>
    <alternativeName>
        <fullName evidence="13">ATP-dependent helicase/nuclease AddA</fullName>
    </alternativeName>
    <alternativeName>
        <fullName evidence="13">DNA 3'-5' helicase AddA</fullName>
    </alternativeName>
</protein>
<dbReference type="RefSeq" id="WP_093137485.1">
    <property type="nucleotide sequence ID" value="NZ_FOHJ01000015.1"/>
</dbReference>
<dbReference type="Proteomes" id="UP000199095">
    <property type="component" value="Unassembled WGS sequence"/>
</dbReference>
<keyword evidence="9 13" id="KW-0234">DNA repair</keyword>
<keyword evidence="4 13" id="KW-0378">Hydrolase</keyword>
<evidence type="ECO:0000256" key="12">
    <source>
        <dbReference type="ARBA" id="ARBA00048988"/>
    </source>
</evidence>
<evidence type="ECO:0000256" key="10">
    <source>
        <dbReference type="ARBA" id="ARBA00023235"/>
    </source>
</evidence>
<evidence type="ECO:0000259" key="15">
    <source>
        <dbReference type="PROSITE" id="PS51198"/>
    </source>
</evidence>
<dbReference type="AlphaFoldDB" id="A0A1I0J295"/>
<accession>A0A1I0J295</accession>
<dbReference type="Pfam" id="PF13361">
    <property type="entry name" value="UvrD_C"/>
    <property type="match status" value="1"/>
</dbReference>
<dbReference type="GO" id="GO:0000724">
    <property type="term" value="P:double-strand break repair via homologous recombination"/>
    <property type="evidence" value="ECO:0007669"/>
    <property type="project" value="UniProtKB-UniRule"/>
</dbReference>
<evidence type="ECO:0000256" key="8">
    <source>
        <dbReference type="ARBA" id="ARBA00023125"/>
    </source>
</evidence>
<dbReference type="STRING" id="237682.SAMN05421676_11571"/>
<keyword evidence="5 13" id="KW-0347">Helicase</keyword>
<dbReference type="InterPro" id="IPR014016">
    <property type="entry name" value="UvrD-like_ATP-bd"/>
</dbReference>
<sequence length="1245" mass="146072">MKWTEDQERAIYTDGTDILVAAAAGSGKTAVLVERIIQKLLNQNHPVNIDELLVVTFTNAAAQEMRNRVGEALESALKEHPDSNHLKKQLSLLQRAQISTLHSFCLNIVRKYSYQLDIDPSFRLADDLEADLIRQEILEELFEDWYGKKGEEQELFFALVDRFSSDRSDVEIESLVMKLYDFAKQNPWPEQWLEKMTETYHVTDETKAEDLIWMDLIKSELDQQLNAMLKETQLALHLTRESDGPYHYADAIDEDREKISEAKARVHGTWEELQQFFQENGKFKALSRKKVDCDEDKKEKVKAYRNRYKKRFEDLKQKWFSRSLQSYMKDLQDLYPILKQLAVLVMDFHQRFQARKKEQALVDFADLEHFALHILLDESAEENIKPSEVAKQYQRQFREILIDEYQDTNLVQETILQMITSGEDAGQLFMVGDVKQSIYRFRHAEPSLFISKYKRFAETDNQNVRIDLSRNFRSRWEVLSATNFIFRQILDEEVGEIHYDQEAELIYSNKIYDELVSNDTDSELLLVDNADWDEETKPEPEGEEDFRHLKKAQIEARAYAEKIKKWIGTDGSAPMQVVDKQTEQLRNIQYRDIVILLRSMSWAPAIVEELKQQGIPVYAELSSGYFEAIEVKIMLSLLKVIDNPQQDIPLASVLRSPIVGLDEEGLAQIRLAASKENYYKALKAYVKTGDGDTAEAARQFLEQLENWRHLSRQGALSELIWQIYRETGYYDFVGGIPGGKQRQANLRALYDRARSYETTSFRGLFRFLRFIERMEERGEDLGAARALGEQEDVVRIMTIHKSKGLEFPAVIVGAMDKMFNERDLKAKYLLHKDLGMGMKYIDPEKRIMYTTLPFNALKIAMRREMIAEEMRVLYVALTRAKEKLVMVGNVKDLTKRKEKWQMIAEEQEWVLPPYFRLESTNYLDWVAPALIRHKSGHVLREEGEAPAIPQDIWEDESSWAISVHHASEFANPETITKERKEDLRKSVFDWEPIHNKRDVLYEDVERRLTYQYPYEKAAFHRAKQSVTELKRQREMKDEYSGDTLVRSFQRQRPIMKRPRFMQENQVLTAAEKGSAMHTVMQHLPFERVLSEEDIETYIQSFVSRELLTREEADVIDKQAIAQFYQTEIGEKLLSAKEIVREIPFSLGIPAEEVYADWETGKEKGEVVLLQGVIDCLVQDNDSWILLDYKTDQMPQELTEKDKENYKKRYQFQLQMYRRAVEQIWNQPVKKAYLYFFDQAFLLEVE</sequence>
<dbReference type="PROSITE" id="PS51217">
    <property type="entry name" value="UVRD_HELICASE_CTER"/>
    <property type="match status" value="1"/>
</dbReference>
<keyword evidence="7 13" id="KW-0067">ATP-binding</keyword>
<dbReference type="PROSITE" id="PS51198">
    <property type="entry name" value="UVRD_HELICASE_ATP_BIND"/>
    <property type="match status" value="1"/>
</dbReference>
<evidence type="ECO:0000256" key="1">
    <source>
        <dbReference type="ARBA" id="ARBA00022722"/>
    </source>
</evidence>
<evidence type="ECO:0000256" key="11">
    <source>
        <dbReference type="ARBA" id="ARBA00034617"/>
    </source>
</evidence>
<proteinExistence type="inferred from homology"/>
<comment type="cofactor">
    <cofactor evidence="13">
        <name>Mg(2+)</name>
        <dbReference type="ChEBI" id="CHEBI:18420"/>
    </cofactor>
</comment>
<dbReference type="Gene3D" id="3.40.50.300">
    <property type="entry name" value="P-loop containing nucleotide triphosphate hydrolases"/>
    <property type="match status" value="4"/>
</dbReference>
<evidence type="ECO:0000256" key="9">
    <source>
        <dbReference type="ARBA" id="ARBA00023204"/>
    </source>
</evidence>
<evidence type="ECO:0000256" key="2">
    <source>
        <dbReference type="ARBA" id="ARBA00022741"/>
    </source>
</evidence>
<dbReference type="InterPro" id="IPR011604">
    <property type="entry name" value="PDDEXK-like_dom_sf"/>
</dbReference>
<evidence type="ECO:0000313" key="18">
    <source>
        <dbReference type="Proteomes" id="UP000199095"/>
    </source>
</evidence>
<dbReference type="PANTHER" id="PTHR11070:SF48">
    <property type="entry name" value="ATP-DEPENDENT HELICASE_NUCLEASE SUBUNIT A"/>
    <property type="match status" value="1"/>
</dbReference>
<dbReference type="GO" id="GO:0008408">
    <property type="term" value="F:3'-5' exonuclease activity"/>
    <property type="evidence" value="ECO:0007669"/>
    <property type="project" value="UniProtKB-UniRule"/>
</dbReference>
<organism evidence="17 18">
    <name type="scientific">Salinibacillus kushneri</name>
    <dbReference type="NCBI Taxonomy" id="237682"/>
    <lineage>
        <taxon>Bacteria</taxon>
        <taxon>Bacillati</taxon>
        <taxon>Bacillota</taxon>
        <taxon>Bacilli</taxon>
        <taxon>Bacillales</taxon>
        <taxon>Bacillaceae</taxon>
        <taxon>Salinibacillus</taxon>
    </lineage>
</organism>
<reference evidence="18" key="1">
    <citation type="submission" date="2016-10" db="EMBL/GenBank/DDBJ databases">
        <authorList>
            <person name="Varghese N."/>
            <person name="Submissions S."/>
        </authorList>
    </citation>
    <scope>NUCLEOTIDE SEQUENCE [LARGE SCALE GENOMIC DNA]</scope>
    <source>
        <strain evidence="18">CGMCC 1.3566</strain>
    </source>
</reference>
<dbReference type="EMBL" id="FOHJ01000015">
    <property type="protein sequence ID" value="SEU03888.1"/>
    <property type="molecule type" value="Genomic_DNA"/>
</dbReference>
<dbReference type="FunFam" id="3.40.50.300:FF:001196">
    <property type="entry name" value="ATP-dependent helicase/nuclease subunit A"/>
    <property type="match status" value="1"/>
</dbReference>
<dbReference type="EC" id="3.1.-.-" evidence="13"/>
<dbReference type="GO" id="GO:0016887">
    <property type="term" value="F:ATP hydrolysis activity"/>
    <property type="evidence" value="ECO:0007669"/>
    <property type="project" value="RHEA"/>
</dbReference>